<protein>
    <submittedName>
        <fullName evidence="2">Uncharacterized protein</fullName>
    </submittedName>
</protein>
<evidence type="ECO:0000313" key="3">
    <source>
        <dbReference type="Proteomes" id="UP001163046"/>
    </source>
</evidence>
<feature type="compositionally biased region" description="Acidic residues" evidence="1">
    <location>
        <begin position="125"/>
        <end position="145"/>
    </location>
</feature>
<comment type="caution">
    <text evidence="2">The sequence shown here is derived from an EMBL/GenBank/DDBJ whole genome shotgun (WGS) entry which is preliminary data.</text>
</comment>
<evidence type="ECO:0000313" key="2">
    <source>
        <dbReference type="EMBL" id="KAJ7357514.1"/>
    </source>
</evidence>
<keyword evidence="3" id="KW-1185">Reference proteome</keyword>
<feature type="region of interest" description="Disordered" evidence="1">
    <location>
        <begin position="123"/>
        <end position="155"/>
    </location>
</feature>
<proteinExistence type="predicted"/>
<dbReference type="EMBL" id="MU827321">
    <property type="protein sequence ID" value="KAJ7357514.1"/>
    <property type="molecule type" value="Genomic_DNA"/>
</dbReference>
<accession>A0A9X0CJJ4</accession>
<name>A0A9X0CJJ4_9CNID</name>
<dbReference type="OrthoDB" id="5949084at2759"/>
<organism evidence="2 3">
    <name type="scientific">Desmophyllum pertusum</name>
    <dbReference type="NCBI Taxonomy" id="174260"/>
    <lineage>
        <taxon>Eukaryota</taxon>
        <taxon>Metazoa</taxon>
        <taxon>Cnidaria</taxon>
        <taxon>Anthozoa</taxon>
        <taxon>Hexacorallia</taxon>
        <taxon>Scleractinia</taxon>
        <taxon>Caryophylliina</taxon>
        <taxon>Caryophylliidae</taxon>
        <taxon>Desmophyllum</taxon>
    </lineage>
</organism>
<dbReference type="Proteomes" id="UP001163046">
    <property type="component" value="Unassembled WGS sequence"/>
</dbReference>
<dbReference type="AlphaFoldDB" id="A0A9X0CJJ4"/>
<reference evidence="2" key="1">
    <citation type="submission" date="2023-01" db="EMBL/GenBank/DDBJ databases">
        <title>Genome assembly of the deep-sea coral Lophelia pertusa.</title>
        <authorList>
            <person name="Herrera S."/>
            <person name="Cordes E."/>
        </authorList>
    </citation>
    <scope>NUCLEOTIDE SEQUENCE</scope>
    <source>
        <strain evidence="2">USNM1676648</strain>
        <tissue evidence="2">Polyp</tissue>
    </source>
</reference>
<evidence type="ECO:0000256" key="1">
    <source>
        <dbReference type="SAM" id="MobiDB-lite"/>
    </source>
</evidence>
<sequence length="190" mass="21442">MFERVALNLGKSYMLPRPMNRAGRPYGKASYYLASFKKEFSTKSLPLGYRWPSSRPQPLVDCDAEACHHPSQSTIQRLSCGHTFHSPCMSDEGGNSLGCIICLPNLISDIQKLSQSWNKGLLSGIDDDEGGEEHDDYDDDDDDGDNYSKLEKPKEKDHKYFKSPLFVQHIQEKVDKIKSAINAQSISHEE</sequence>
<gene>
    <name evidence="2" type="ORF">OS493_025031</name>
</gene>
<feature type="compositionally biased region" description="Basic and acidic residues" evidence="1">
    <location>
        <begin position="146"/>
        <end position="155"/>
    </location>
</feature>